<reference evidence="4" key="1">
    <citation type="journal article" date="2014" name="Proc. Natl. Acad. Sci. U.S.A.">
        <title>Extensive sampling of basidiomycete genomes demonstrates inadequacy of the white-rot/brown-rot paradigm for wood decay fungi.</title>
        <authorList>
            <person name="Riley R."/>
            <person name="Salamov A.A."/>
            <person name="Brown D.W."/>
            <person name="Nagy L.G."/>
            <person name="Floudas D."/>
            <person name="Held B.W."/>
            <person name="Levasseur A."/>
            <person name="Lombard V."/>
            <person name="Morin E."/>
            <person name="Otillar R."/>
            <person name="Lindquist E.A."/>
            <person name="Sun H."/>
            <person name="LaButti K.M."/>
            <person name="Schmutz J."/>
            <person name="Jabbour D."/>
            <person name="Luo H."/>
            <person name="Baker S.E."/>
            <person name="Pisabarro A.G."/>
            <person name="Walton J.D."/>
            <person name="Blanchette R.A."/>
            <person name="Henrissat B."/>
            <person name="Martin F."/>
            <person name="Cullen D."/>
            <person name="Hibbett D.S."/>
            <person name="Grigoriev I.V."/>
        </authorList>
    </citation>
    <scope>NUCLEOTIDE SEQUENCE [LARGE SCALE GENOMIC DNA]</scope>
    <source>
        <strain evidence="4">MUCL 33604</strain>
    </source>
</reference>
<feature type="compositionally biased region" description="Polar residues" evidence="2">
    <location>
        <begin position="69"/>
        <end position="81"/>
    </location>
</feature>
<accession>A0A067P698</accession>
<keyword evidence="1" id="KW-0175">Coiled coil</keyword>
<dbReference type="InParanoid" id="A0A067P698"/>
<feature type="region of interest" description="Disordered" evidence="2">
    <location>
        <begin position="15"/>
        <end position="40"/>
    </location>
</feature>
<feature type="coiled-coil region" evidence="1">
    <location>
        <begin position="157"/>
        <end position="184"/>
    </location>
</feature>
<gene>
    <name evidence="3" type="ORF">JAAARDRAFT_200940</name>
</gene>
<protein>
    <submittedName>
        <fullName evidence="3">Uncharacterized protein</fullName>
    </submittedName>
</protein>
<name>A0A067P698_9AGAM</name>
<dbReference type="HOGENOM" id="CLU_1378316_0_0_1"/>
<evidence type="ECO:0000313" key="3">
    <source>
        <dbReference type="EMBL" id="KDQ49355.1"/>
    </source>
</evidence>
<evidence type="ECO:0000313" key="4">
    <source>
        <dbReference type="Proteomes" id="UP000027265"/>
    </source>
</evidence>
<dbReference type="Proteomes" id="UP000027265">
    <property type="component" value="Unassembled WGS sequence"/>
</dbReference>
<organism evidence="3 4">
    <name type="scientific">Jaapia argillacea MUCL 33604</name>
    <dbReference type="NCBI Taxonomy" id="933084"/>
    <lineage>
        <taxon>Eukaryota</taxon>
        <taxon>Fungi</taxon>
        <taxon>Dikarya</taxon>
        <taxon>Basidiomycota</taxon>
        <taxon>Agaricomycotina</taxon>
        <taxon>Agaricomycetes</taxon>
        <taxon>Agaricomycetidae</taxon>
        <taxon>Jaapiales</taxon>
        <taxon>Jaapiaceae</taxon>
        <taxon>Jaapia</taxon>
    </lineage>
</organism>
<keyword evidence="4" id="KW-1185">Reference proteome</keyword>
<feature type="region of interest" description="Disordered" evidence="2">
    <location>
        <begin position="62"/>
        <end position="94"/>
    </location>
</feature>
<dbReference type="EMBL" id="KL197788">
    <property type="protein sequence ID" value="KDQ49355.1"/>
    <property type="molecule type" value="Genomic_DNA"/>
</dbReference>
<evidence type="ECO:0000256" key="1">
    <source>
        <dbReference type="SAM" id="Coils"/>
    </source>
</evidence>
<sequence length="198" mass="22035">MLTIVKHPNLSIQTVQRVDEPSRTEASPIPVDAGDEAIDLTSPTPKLRERIKIERTPNKIPGVDVIDLTKSTPPTRTTSAENAEAGPSDDLPRYPTSWGVFPPPHQRPYPSSYYNQPPSRWVVDISNRGVFWSHHIGTQLLNDVRNVFESGHSFQAYHNLQATLNDAETQGRLLEMQLKSLQSLAATIEYVEGADVVS</sequence>
<evidence type="ECO:0000256" key="2">
    <source>
        <dbReference type="SAM" id="MobiDB-lite"/>
    </source>
</evidence>
<proteinExistence type="predicted"/>
<dbReference type="AlphaFoldDB" id="A0A067P698"/>